<dbReference type="Proteomes" id="UP000333828">
    <property type="component" value="Unassembled WGS sequence"/>
</dbReference>
<keyword evidence="1" id="KW-1133">Transmembrane helix</keyword>
<evidence type="ECO:0000256" key="1">
    <source>
        <dbReference type="SAM" id="Phobius"/>
    </source>
</evidence>
<keyword evidence="1" id="KW-0812">Transmembrane</keyword>
<keyword evidence="1" id="KW-0472">Membrane</keyword>
<proteinExistence type="predicted"/>
<protein>
    <submittedName>
        <fullName evidence="2">Uncharacterized protein</fullName>
    </submittedName>
</protein>
<evidence type="ECO:0000313" key="2">
    <source>
        <dbReference type="EMBL" id="VVD79194.1"/>
    </source>
</evidence>
<feature type="transmembrane region" description="Helical" evidence="1">
    <location>
        <begin position="34"/>
        <end position="54"/>
    </location>
</feature>
<organism evidence="2 3">
    <name type="scientific">Pandoraea iniqua</name>
    <dbReference type="NCBI Taxonomy" id="2508288"/>
    <lineage>
        <taxon>Bacteria</taxon>
        <taxon>Pseudomonadati</taxon>
        <taxon>Pseudomonadota</taxon>
        <taxon>Betaproteobacteria</taxon>
        <taxon>Burkholderiales</taxon>
        <taxon>Burkholderiaceae</taxon>
        <taxon>Pandoraea</taxon>
    </lineage>
</organism>
<evidence type="ECO:0000313" key="3">
    <source>
        <dbReference type="Proteomes" id="UP000333828"/>
    </source>
</evidence>
<keyword evidence="3" id="KW-1185">Reference proteome</keyword>
<gene>
    <name evidence="2" type="ORF">PIN31115_01023</name>
</gene>
<accession>A0A5E4SYD7</accession>
<reference evidence="2 3" key="1">
    <citation type="submission" date="2019-08" db="EMBL/GenBank/DDBJ databases">
        <authorList>
            <person name="Peeters C."/>
        </authorList>
    </citation>
    <scope>NUCLEOTIDE SEQUENCE [LARGE SCALE GENOMIC DNA]</scope>
    <source>
        <strain evidence="2 3">LMG 31115</strain>
    </source>
</reference>
<dbReference type="EMBL" id="CABPSI010000001">
    <property type="protein sequence ID" value="VVD79194.1"/>
    <property type="molecule type" value="Genomic_DNA"/>
</dbReference>
<dbReference type="AlphaFoldDB" id="A0A5E4SYD7"/>
<sequence>MSTTARRAHRIITSKTVSIDNERLPLQVSFGEVVMSYEMLLFITLMLIAVSAQFI</sequence>
<name>A0A5E4SYD7_9BURK</name>